<protein>
    <submittedName>
        <fullName evidence="3">Uncharacterized protein</fullName>
    </submittedName>
</protein>
<sequence length="131" mass="14440">MDSEFLRMEAQSARPRAASPSSPARVAGWGWRLSSPARPGDVGTWGRGPRGQAEARPAKRPMPCVANGHGFLGGKEETRKIPVPGNRHTPLKENWMRATLLVEHLGLQVGFTLKARTVEIRTCKDWTNRSS</sequence>
<keyword evidence="1" id="KW-0694">RNA-binding</keyword>
<feature type="region of interest" description="Disordered" evidence="2">
    <location>
        <begin position="1"/>
        <end position="90"/>
    </location>
</feature>
<feature type="compositionally biased region" description="Low complexity" evidence="2">
    <location>
        <begin position="12"/>
        <end position="25"/>
    </location>
</feature>
<reference evidence="3" key="1">
    <citation type="submission" date="2019-03" db="UniProtKB">
        <authorList>
            <consortium name="Ensembl"/>
        </authorList>
    </citation>
    <scope>IDENTIFICATION</scope>
</reference>
<name>A0A452V0Y7_URSMA</name>
<dbReference type="GO" id="GO:0005634">
    <property type="term" value="C:nucleus"/>
    <property type="evidence" value="ECO:0007669"/>
    <property type="project" value="TreeGrafter"/>
</dbReference>
<accession>A0A452V0Y7</accession>
<dbReference type="AlphaFoldDB" id="A0A452V0Y7"/>
<evidence type="ECO:0000256" key="1">
    <source>
        <dbReference type="ARBA" id="ARBA00022884"/>
    </source>
</evidence>
<dbReference type="PANTHER" id="PTHR12826:SF13">
    <property type="entry name" value="RNA-BINDING PROTEIN PNO1"/>
    <property type="match status" value="1"/>
</dbReference>
<dbReference type="Ensembl" id="ENSUMAT00000032042.1">
    <property type="protein sequence ID" value="ENSUMAP00000027099.1"/>
    <property type="gene ID" value="ENSUMAG00000019685.1"/>
</dbReference>
<dbReference type="GO" id="GO:0003723">
    <property type="term" value="F:RNA binding"/>
    <property type="evidence" value="ECO:0007669"/>
    <property type="project" value="UniProtKB-KW"/>
</dbReference>
<evidence type="ECO:0000256" key="2">
    <source>
        <dbReference type="SAM" id="MobiDB-lite"/>
    </source>
</evidence>
<evidence type="ECO:0000313" key="3">
    <source>
        <dbReference type="Ensembl" id="ENSUMAP00000027099"/>
    </source>
</evidence>
<organism evidence="3">
    <name type="scientific">Ursus maritimus</name>
    <name type="common">Polar bear</name>
    <name type="synonym">Thalarctos maritimus</name>
    <dbReference type="NCBI Taxonomy" id="29073"/>
    <lineage>
        <taxon>Eukaryota</taxon>
        <taxon>Metazoa</taxon>
        <taxon>Chordata</taxon>
        <taxon>Craniata</taxon>
        <taxon>Vertebrata</taxon>
        <taxon>Euteleostomi</taxon>
        <taxon>Mammalia</taxon>
        <taxon>Eutheria</taxon>
        <taxon>Laurasiatheria</taxon>
        <taxon>Carnivora</taxon>
        <taxon>Caniformia</taxon>
        <taxon>Ursidae</taxon>
        <taxon>Ursus</taxon>
    </lineage>
</organism>
<dbReference type="GeneTree" id="ENSGT00940000173400"/>
<dbReference type="PANTHER" id="PTHR12826">
    <property type="entry name" value="RIBONUCLEASE Y"/>
    <property type="match status" value="1"/>
</dbReference>
<proteinExistence type="predicted"/>